<keyword evidence="5" id="KW-0378">Hydrolase</keyword>
<dbReference type="InterPro" id="IPR042468">
    <property type="entry name" value="Peptidase_C65_otubain_sub1"/>
</dbReference>
<dbReference type="GO" id="GO:0006508">
    <property type="term" value="P:proteolysis"/>
    <property type="evidence" value="ECO:0007669"/>
    <property type="project" value="UniProtKB-KW"/>
</dbReference>
<dbReference type="Pfam" id="PF10275">
    <property type="entry name" value="Peptidase_C65"/>
    <property type="match status" value="1"/>
</dbReference>
<dbReference type="GO" id="GO:0004843">
    <property type="term" value="F:cysteine-type deubiquitinase activity"/>
    <property type="evidence" value="ECO:0007669"/>
    <property type="project" value="UniProtKB-EC"/>
</dbReference>
<reference evidence="8 9" key="2">
    <citation type="submission" date="2016-08" db="EMBL/GenBank/DDBJ databases">
        <title>Pervasive Adenine N6-methylation of Active Genes in Fungi.</title>
        <authorList>
            <consortium name="DOE Joint Genome Institute"/>
            <person name="Mondo S.J."/>
            <person name="Dannebaum R.O."/>
            <person name="Kuo R.C."/>
            <person name="Labutti K."/>
            <person name="Haridas S."/>
            <person name="Kuo A."/>
            <person name="Salamov A."/>
            <person name="Ahrendt S.R."/>
            <person name="Lipzen A."/>
            <person name="Sullivan W."/>
            <person name="Andreopoulos W.B."/>
            <person name="Clum A."/>
            <person name="Lindquist E."/>
            <person name="Daum C."/>
            <person name="Ramamoorthy G.K."/>
            <person name="Gryganskyi A."/>
            <person name="Culley D."/>
            <person name="Magnuson J.K."/>
            <person name="James T.Y."/>
            <person name="O'Malley M.A."/>
            <person name="Stajich J.E."/>
            <person name="Spatafora J.W."/>
            <person name="Visel A."/>
            <person name="Grigoriev I.V."/>
        </authorList>
    </citation>
    <scope>NUCLEOTIDE SEQUENCE [LARGE SCALE GENOMIC DNA]</scope>
    <source>
        <strain evidence="9">finn</strain>
    </source>
</reference>
<dbReference type="GO" id="GO:0071108">
    <property type="term" value="P:protein K48-linked deubiquitination"/>
    <property type="evidence" value="ECO:0007669"/>
    <property type="project" value="TreeGrafter"/>
</dbReference>
<gene>
    <name evidence="8" type="ORF">BCR36DRAFT_585662</name>
</gene>
<evidence type="ECO:0000313" key="8">
    <source>
        <dbReference type="EMBL" id="ORX45348.1"/>
    </source>
</evidence>
<dbReference type="InterPro" id="IPR019400">
    <property type="entry name" value="Peptidase_C65_otubain"/>
</dbReference>
<evidence type="ECO:0000259" key="7">
    <source>
        <dbReference type="PROSITE" id="PS50802"/>
    </source>
</evidence>
<dbReference type="PANTHER" id="PTHR12931:SF15">
    <property type="entry name" value="UBIQUITIN THIOESTERASE OTUBAIN-LIKE"/>
    <property type="match status" value="1"/>
</dbReference>
<comment type="catalytic activity">
    <reaction evidence="1">
        <text>Thiol-dependent hydrolysis of ester, thioester, amide, peptide and isopeptide bonds formed by the C-terminal Gly of ubiquitin (a 76-residue protein attached to proteins as an intracellular targeting signal).</text>
        <dbReference type="EC" id="3.4.19.12"/>
    </reaction>
</comment>
<evidence type="ECO:0000256" key="4">
    <source>
        <dbReference type="ARBA" id="ARBA00022786"/>
    </source>
</evidence>
<reference evidence="8 9" key="1">
    <citation type="submission" date="2016-08" db="EMBL/GenBank/DDBJ databases">
        <title>Genomes of anaerobic fungi encode conserved fungal cellulosomes for biomass hydrolysis.</title>
        <authorList>
            <consortium name="DOE Joint Genome Institute"/>
            <person name="Haitjema C.H."/>
            <person name="Gilmore S.P."/>
            <person name="Henske J.K."/>
            <person name="Solomon K.V."/>
            <person name="De Groot R."/>
            <person name="Kuo A."/>
            <person name="Mondo S.J."/>
            <person name="Salamov A.A."/>
            <person name="Labutti K."/>
            <person name="Zhao Z."/>
            <person name="Chiniquy J."/>
            <person name="Barry K."/>
            <person name="Brewer H.M."/>
            <person name="Purvine S.O."/>
            <person name="Wright A.T."/>
            <person name="Boxma B."/>
            <person name="Van Alen T."/>
            <person name="Hackstein J.H."/>
            <person name="Baker S.E."/>
            <person name="Grigoriev I.V."/>
            <person name="O'Malley M.A."/>
        </authorList>
    </citation>
    <scope>NUCLEOTIDE SEQUENCE [LARGE SCALE GENOMIC DNA]</scope>
    <source>
        <strain evidence="9">finn</strain>
    </source>
</reference>
<feature type="domain" description="OTU" evidence="7">
    <location>
        <begin position="67"/>
        <end position="257"/>
    </location>
</feature>
<evidence type="ECO:0000256" key="6">
    <source>
        <dbReference type="ARBA" id="ARBA00022807"/>
    </source>
</evidence>
<dbReference type="Gene3D" id="3.30.200.60">
    <property type="entry name" value="Peptidase C65 Otubain, subdomain 1"/>
    <property type="match status" value="1"/>
</dbReference>
<dbReference type="Proteomes" id="UP000193719">
    <property type="component" value="Unassembled WGS sequence"/>
</dbReference>
<keyword evidence="3" id="KW-0645">Protease</keyword>
<dbReference type="InterPro" id="IPR038765">
    <property type="entry name" value="Papain-like_cys_pep_sf"/>
</dbReference>
<keyword evidence="9" id="KW-1185">Reference proteome</keyword>
<dbReference type="GO" id="GO:0043130">
    <property type="term" value="F:ubiquitin binding"/>
    <property type="evidence" value="ECO:0007669"/>
    <property type="project" value="TreeGrafter"/>
</dbReference>
<name>A0A1Y1V361_9FUNG</name>
<dbReference type="PANTHER" id="PTHR12931">
    <property type="entry name" value="UBIQUITIN THIOLESTERASE PROTEIN OTUB"/>
    <property type="match status" value="1"/>
</dbReference>
<evidence type="ECO:0000256" key="1">
    <source>
        <dbReference type="ARBA" id="ARBA00000707"/>
    </source>
</evidence>
<dbReference type="PROSITE" id="PS50802">
    <property type="entry name" value="OTU"/>
    <property type="match status" value="1"/>
</dbReference>
<protein>
    <recommendedName>
        <fullName evidence="2">ubiquitinyl hydrolase 1</fullName>
        <ecNumber evidence="2">3.4.19.12</ecNumber>
    </recommendedName>
</protein>
<proteinExistence type="predicted"/>
<dbReference type="CDD" id="cd22749">
    <property type="entry name" value="Otubain_C65"/>
    <property type="match status" value="1"/>
</dbReference>
<dbReference type="GO" id="GO:0005634">
    <property type="term" value="C:nucleus"/>
    <property type="evidence" value="ECO:0007669"/>
    <property type="project" value="TreeGrafter"/>
</dbReference>
<dbReference type="OrthoDB" id="18915at2759"/>
<dbReference type="Gene3D" id="1.20.1300.20">
    <property type="entry name" value="Peptidase C65 Otubain, subdomain 2"/>
    <property type="match status" value="1"/>
</dbReference>
<dbReference type="SUPFAM" id="SSF54001">
    <property type="entry name" value="Cysteine proteinases"/>
    <property type="match status" value="1"/>
</dbReference>
<evidence type="ECO:0000256" key="2">
    <source>
        <dbReference type="ARBA" id="ARBA00012759"/>
    </source>
</evidence>
<dbReference type="AlphaFoldDB" id="A0A1Y1V361"/>
<evidence type="ECO:0000256" key="3">
    <source>
        <dbReference type="ARBA" id="ARBA00022670"/>
    </source>
</evidence>
<evidence type="ECO:0000256" key="5">
    <source>
        <dbReference type="ARBA" id="ARBA00022801"/>
    </source>
</evidence>
<dbReference type="STRING" id="1754191.A0A1Y1V361"/>
<evidence type="ECO:0000313" key="9">
    <source>
        <dbReference type="Proteomes" id="UP000193719"/>
    </source>
</evidence>
<dbReference type="InterPro" id="IPR003323">
    <property type="entry name" value="OTU_dom"/>
</dbReference>
<dbReference type="EC" id="3.4.19.12" evidence="2"/>
<dbReference type="EMBL" id="MCFH01000040">
    <property type="protein sequence ID" value="ORX45348.1"/>
    <property type="molecule type" value="Genomic_DNA"/>
</dbReference>
<keyword evidence="6" id="KW-0788">Thiol protease</keyword>
<dbReference type="InterPro" id="IPR042467">
    <property type="entry name" value="Peptidase_C65_otubain_sub2"/>
</dbReference>
<accession>A0A1Y1V361</accession>
<sequence length="261" mass="30844">MDSPKENDINYADLTDENIINYENLIKEDEEKKPLVSEYDVIENYKVNYIDSEIFSKKINQLKNDCKGYRSVRKDGNCFYRSFSYKYFELINKNKNSKWSQEMKKIAKDSINVLTSVNFEKETIEDFYDFFMDAFDPQKFREISFVDEYTSNGIVFYLRLICSAELKINHEAYEMFLEEPLDSFISRQVEPLGRDVDNVQIMAIVNALKVCINIAYLDSTNNNVNWIKFGEEYQKDANSPVINLLFTPGHYDMLYHNDENV</sequence>
<comment type="caution">
    <text evidence="8">The sequence shown here is derived from an EMBL/GenBank/DDBJ whole genome shotgun (WGS) entry which is preliminary data.</text>
</comment>
<keyword evidence="4" id="KW-0833">Ubl conjugation pathway</keyword>
<organism evidence="8 9">
    <name type="scientific">Piromyces finnis</name>
    <dbReference type="NCBI Taxonomy" id="1754191"/>
    <lineage>
        <taxon>Eukaryota</taxon>
        <taxon>Fungi</taxon>
        <taxon>Fungi incertae sedis</taxon>
        <taxon>Chytridiomycota</taxon>
        <taxon>Chytridiomycota incertae sedis</taxon>
        <taxon>Neocallimastigomycetes</taxon>
        <taxon>Neocallimastigales</taxon>
        <taxon>Neocallimastigaceae</taxon>
        <taxon>Piromyces</taxon>
    </lineage>
</organism>